<keyword evidence="2" id="KW-1185">Reference proteome</keyword>
<evidence type="ECO:0000313" key="1">
    <source>
        <dbReference type="EMBL" id="PCS04458.1"/>
    </source>
</evidence>
<dbReference type="EMBL" id="JXJT01000002">
    <property type="protein sequence ID" value="PCS04458.1"/>
    <property type="molecule type" value="Genomic_DNA"/>
</dbReference>
<evidence type="ECO:0000313" key="2">
    <source>
        <dbReference type="Proteomes" id="UP000218979"/>
    </source>
</evidence>
<comment type="caution">
    <text evidence="1">The sequence shown here is derived from an EMBL/GenBank/DDBJ whole genome shotgun (WGS) entry which is preliminary data.</text>
</comment>
<sequence length="76" mass="8664">MKERKMMKEQLENLVKQGQNFTLHGDVIAKLTTIKPNEVLEIGEDFIKIGISYRKGELRSYQIIPFTAISGITVVI</sequence>
<reference evidence="1 2" key="1">
    <citation type="submission" date="2014-12" db="EMBL/GenBank/DDBJ databases">
        <title>Draft genome sequences of 10 type strains of Lactococcus.</title>
        <authorList>
            <person name="Sun Z."/>
            <person name="Zhong Z."/>
            <person name="Liu W."/>
            <person name="Zhang W."/>
            <person name="Zhang H."/>
        </authorList>
    </citation>
    <scope>NUCLEOTIDE SEQUENCE [LARGE SCALE GENOMIC DNA]</scope>
    <source>
        <strain evidence="1 2">DSM 22330</strain>
    </source>
</reference>
<name>A0ABX4IAI4_9LACT</name>
<organism evidence="1 2">
    <name type="scientific">Pseudolactococcus chungangensis CAU 28 = DSM 22330</name>
    <dbReference type="NCBI Taxonomy" id="1122154"/>
    <lineage>
        <taxon>Bacteria</taxon>
        <taxon>Bacillati</taxon>
        <taxon>Bacillota</taxon>
        <taxon>Bacilli</taxon>
        <taxon>Lactobacillales</taxon>
        <taxon>Streptococcaceae</taxon>
        <taxon>Pseudolactococcus</taxon>
    </lineage>
</organism>
<protein>
    <submittedName>
        <fullName evidence="1">Uncharacterized protein</fullName>
    </submittedName>
</protein>
<accession>A0ABX4IAI4</accession>
<proteinExistence type="predicted"/>
<gene>
    <name evidence="1" type="ORF">RR45_GL000773</name>
</gene>
<dbReference type="Proteomes" id="UP000218979">
    <property type="component" value="Unassembled WGS sequence"/>
</dbReference>